<feature type="signal peptide" evidence="1">
    <location>
        <begin position="1"/>
        <end position="25"/>
    </location>
</feature>
<sequence>MKNFVSVIAALSLMLSAAPAITSYAAEAATTPVAAEVSAETTDIEHIAGEWKYQNSDTNLPVNITPTDYGTVVINKDGTYTFTDLSGKTSSGTVQFSIETIGGKPFQCISLYEGEERRFGGYYLTAQGKANADVNGGGLTVGDAQAIQKALLNK</sequence>
<dbReference type="EMBL" id="FPIP01000008">
    <property type="protein sequence ID" value="SFW45733.1"/>
    <property type="molecule type" value="Genomic_DNA"/>
</dbReference>
<evidence type="ECO:0000313" key="2">
    <source>
        <dbReference type="EMBL" id="SFW45733.1"/>
    </source>
</evidence>
<evidence type="ECO:0000256" key="1">
    <source>
        <dbReference type="SAM" id="SignalP"/>
    </source>
</evidence>
<protein>
    <submittedName>
        <fullName evidence="2">Uncharacterized protein</fullName>
    </submittedName>
</protein>
<accession>A0A1K1PE54</accession>
<keyword evidence="1" id="KW-0732">Signal</keyword>
<proteinExistence type="predicted"/>
<feature type="chain" id="PRO_5012837455" evidence="1">
    <location>
        <begin position="26"/>
        <end position="154"/>
    </location>
</feature>
<gene>
    <name evidence="2" type="ORF">SAMN02910280_2688</name>
</gene>
<evidence type="ECO:0000313" key="3">
    <source>
        <dbReference type="Proteomes" id="UP000183461"/>
    </source>
</evidence>
<reference evidence="2 3" key="1">
    <citation type="submission" date="2016-11" db="EMBL/GenBank/DDBJ databases">
        <authorList>
            <person name="Jaros S."/>
            <person name="Januszkiewicz K."/>
            <person name="Wedrychowicz H."/>
        </authorList>
    </citation>
    <scope>NUCLEOTIDE SEQUENCE [LARGE SCALE GENOMIC DNA]</scope>
    <source>
        <strain evidence="2 3">YL228</strain>
    </source>
</reference>
<dbReference type="Proteomes" id="UP000183461">
    <property type="component" value="Unassembled WGS sequence"/>
</dbReference>
<name>A0A1K1PE54_RUMFL</name>
<dbReference type="RefSeq" id="WP_072300889.1">
    <property type="nucleotide sequence ID" value="NZ_FPIP01000008.1"/>
</dbReference>
<dbReference type="AlphaFoldDB" id="A0A1K1PE54"/>
<organism evidence="2 3">
    <name type="scientific">Ruminococcus flavefaciens</name>
    <dbReference type="NCBI Taxonomy" id="1265"/>
    <lineage>
        <taxon>Bacteria</taxon>
        <taxon>Bacillati</taxon>
        <taxon>Bacillota</taxon>
        <taxon>Clostridia</taxon>
        <taxon>Eubacteriales</taxon>
        <taxon>Oscillospiraceae</taxon>
        <taxon>Ruminococcus</taxon>
    </lineage>
</organism>